<dbReference type="InterPro" id="IPR009935">
    <property type="entry name" value="DUF1467"/>
</dbReference>
<gene>
    <name evidence="2" type="ORF">ACFFIZ_11540</name>
</gene>
<protein>
    <submittedName>
        <fullName evidence="2">DUF1467 family protein</fullName>
    </submittedName>
</protein>
<dbReference type="Proteomes" id="UP001589795">
    <property type="component" value="Unassembled WGS sequence"/>
</dbReference>
<comment type="caution">
    <text evidence="2">The sequence shown here is derived from an EMBL/GenBank/DDBJ whole genome shotgun (WGS) entry which is preliminary data.</text>
</comment>
<organism evidence="2 3">
    <name type="scientific">Paracoccus rhizosphaerae</name>
    <dbReference type="NCBI Taxonomy" id="1133347"/>
    <lineage>
        <taxon>Bacteria</taxon>
        <taxon>Pseudomonadati</taxon>
        <taxon>Pseudomonadota</taxon>
        <taxon>Alphaproteobacteria</taxon>
        <taxon>Rhodobacterales</taxon>
        <taxon>Paracoccaceae</taxon>
        <taxon>Paracoccus</taxon>
    </lineage>
</organism>
<sequence length="89" mass="9498">MNLTGGIVLFASLWFLTLFCVMPIGQSSQADAGSIVPGTHAGAPSGVPWRRKLLWTTAITSAIWAVIAFVILSGTITRADISQLDQLIR</sequence>
<dbReference type="EMBL" id="JBHLWQ010000106">
    <property type="protein sequence ID" value="MFC0200927.1"/>
    <property type="molecule type" value="Genomic_DNA"/>
</dbReference>
<proteinExistence type="predicted"/>
<evidence type="ECO:0000313" key="2">
    <source>
        <dbReference type="EMBL" id="MFC0200927.1"/>
    </source>
</evidence>
<evidence type="ECO:0000313" key="3">
    <source>
        <dbReference type="Proteomes" id="UP001589795"/>
    </source>
</evidence>
<feature type="transmembrane region" description="Helical" evidence="1">
    <location>
        <begin position="53"/>
        <end position="72"/>
    </location>
</feature>
<keyword evidence="1" id="KW-1133">Transmembrane helix</keyword>
<accession>A0ABV6CJN8</accession>
<name>A0ABV6CJN8_9RHOB</name>
<dbReference type="Pfam" id="PF07330">
    <property type="entry name" value="DUF1467"/>
    <property type="match status" value="1"/>
</dbReference>
<keyword evidence="3" id="KW-1185">Reference proteome</keyword>
<evidence type="ECO:0000256" key="1">
    <source>
        <dbReference type="SAM" id="Phobius"/>
    </source>
</evidence>
<keyword evidence="1" id="KW-0812">Transmembrane</keyword>
<dbReference type="RefSeq" id="WP_265507873.1">
    <property type="nucleotide sequence ID" value="NZ_JAOTBE010000046.1"/>
</dbReference>
<reference evidence="2 3" key="1">
    <citation type="submission" date="2024-09" db="EMBL/GenBank/DDBJ databases">
        <authorList>
            <person name="Sun Q."/>
            <person name="Mori K."/>
        </authorList>
    </citation>
    <scope>NUCLEOTIDE SEQUENCE [LARGE SCALE GENOMIC DNA]</scope>
    <source>
        <strain evidence="2 3">CCM 7904</strain>
    </source>
</reference>
<keyword evidence="1" id="KW-0472">Membrane</keyword>